<dbReference type="Proteomes" id="UP000321058">
    <property type="component" value="Unassembled WGS sequence"/>
</dbReference>
<evidence type="ECO:0000256" key="1">
    <source>
        <dbReference type="SAM" id="SignalP"/>
    </source>
</evidence>
<keyword evidence="1" id="KW-0732">Signal</keyword>
<dbReference type="EMBL" id="BKAJ01000004">
    <property type="protein sequence ID" value="GEP53071.1"/>
    <property type="molecule type" value="Genomic_DNA"/>
</dbReference>
<evidence type="ECO:0000313" key="2">
    <source>
        <dbReference type="EMBL" id="GEP53071.1"/>
    </source>
</evidence>
<protein>
    <recommendedName>
        <fullName evidence="4">Silver efflux pump</fullName>
    </recommendedName>
</protein>
<accession>A0A512N3A3</accession>
<organism evidence="2 3">
    <name type="scientific">Reyranella soli</name>
    <dbReference type="NCBI Taxonomy" id="1230389"/>
    <lineage>
        <taxon>Bacteria</taxon>
        <taxon>Pseudomonadati</taxon>
        <taxon>Pseudomonadota</taxon>
        <taxon>Alphaproteobacteria</taxon>
        <taxon>Hyphomicrobiales</taxon>
        <taxon>Reyranellaceae</taxon>
        <taxon>Reyranella</taxon>
    </lineage>
</organism>
<feature type="signal peptide" evidence="1">
    <location>
        <begin position="1"/>
        <end position="34"/>
    </location>
</feature>
<name>A0A512N3A3_9HYPH</name>
<gene>
    <name evidence="2" type="ORF">RSO01_02370</name>
</gene>
<evidence type="ECO:0000313" key="3">
    <source>
        <dbReference type="Proteomes" id="UP000321058"/>
    </source>
</evidence>
<reference evidence="2 3" key="1">
    <citation type="submission" date="2019-07" db="EMBL/GenBank/DDBJ databases">
        <title>Whole genome shotgun sequence of Reyranella soli NBRC 108950.</title>
        <authorList>
            <person name="Hosoyama A."/>
            <person name="Uohara A."/>
            <person name="Ohji S."/>
            <person name="Ichikawa N."/>
        </authorList>
    </citation>
    <scope>NUCLEOTIDE SEQUENCE [LARGE SCALE GENOMIC DNA]</scope>
    <source>
        <strain evidence="2 3">NBRC 108950</strain>
    </source>
</reference>
<keyword evidence="3" id="KW-1185">Reference proteome</keyword>
<dbReference type="AlphaFoldDB" id="A0A512N3A3"/>
<sequence length="90" mass="9065">MGNFSWEGNMTRKTLAATATAIFAAGTLVTVAHAQTAGSVKCTGINSCKGTSACKTANSACKGQNACKGQGWTSTTDVVSCTTRGGKVVE</sequence>
<comment type="caution">
    <text evidence="2">The sequence shown here is derived from an EMBL/GenBank/DDBJ whole genome shotgun (WGS) entry which is preliminary data.</text>
</comment>
<proteinExistence type="predicted"/>
<feature type="chain" id="PRO_5022242994" description="Silver efflux pump" evidence="1">
    <location>
        <begin position="35"/>
        <end position="90"/>
    </location>
</feature>
<evidence type="ECO:0008006" key="4">
    <source>
        <dbReference type="Google" id="ProtNLM"/>
    </source>
</evidence>